<reference evidence="1" key="1">
    <citation type="submission" date="2019-09" db="EMBL/GenBank/DDBJ databases">
        <authorList>
            <person name="Rodrigo-Torres L."/>
            <person name="Arahal R. D."/>
            <person name="Lucena T."/>
        </authorList>
    </citation>
    <scope>NUCLEOTIDE SEQUENCE</scope>
    <source>
        <strain evidence="1">ISS653</strain>
    </source>
</reference>
<evidence type="ECO:0000313" key="2">
    <source>
        <dbReference type="Proteomes" id="UP000356253"/>
    </source>
</evidence>
<accession>A0AC61Y733</accession>
<evidence type="ECO:0000313" key="1">
    <source>
        <dbReference type="EMBL" id="VVV00159.1"/>
    </source>
</evidence>
<name>A0AC61Y733_9FLAO</name>
<dbReference type="EMBL" id="CABVMM010000005">
    <property type="protein sequence ID" value="VVV00159.1"/>
    <property type="molecule type" value="Genomic_DNA"/>
</dbReference>
<gene>
    <name evidence="1" type="ORF">FVB9532_01424</name>
</gene>
<protein>
    <submittedName>
        <fullName evidence="1">Uncharacterized protein</fullName>
    </submittedName>
</protein>
<organism evidence="1 2">
    <name type="scientific">Mesonia oceanica</name>
    <dbReference type="NCBI Taxonomy" id="2687242"/>
    <lineage>
        <taxon>Bacteria</taxon>
        <taxon>Pseudomonadati</taxon>
        <taxon>Bacteroidota</taxon>
        <taxon>Flavobacteriia</taxon>
        <taxon>Flavobacteriales</taxon>
        <taxon>Flavobacteriaceae</taxon>
        <taxon>Mesonia</taxon>
    </lineage>
</organism>
<comment type="caution">
    <text evidence="1">The sequence shown here is derived from an EMBL/GenBank/DDBJ whole genome shotgun (WGS) entry which is preliminary data.</text>
</comment>
<sequence length="216" mass="24775">MKQTIFKTKLVPLLAISSCYILFLLGYFEILIGTFIVLIASLIEYKKEIFKSLGLQKKRFKIKSLFIIAPLVSGCLFLLYYFVLVPGVTYITGKAMDFSAFDSFNGNLSATLGLLIFIWISAAFGEEILFRGYFMKQFIKFFGKNRTSLLINIILFGVIFGWIHSYQGITGQIITGIAGVLFAIIFYIRKYDLWFNIAVHGFFDTIALVFIYYGWY</sequence>
<proteinExistence type="predicted"/>
<dbReference type="Proteomes" id="UP000356253">
    <property type="component" value="Unassembled WGS sequence"/>
</dbReference>
<keyword evidence="2" id="KW-1185">Reference proteome</keyword>